<evidence type="ECO:0000256" key="3">
    <source>
        <dbReference type="ARBA" id="ARBA00022692"/>
    </source>
</evidence>
<evidence type="ECO:0000256" key="6">
    <source>
        <dbReference type="RuleBase" id="RU004057"/>
    </source>
</evidence>
<evidence type="ECO:0000256" key="1">
    <source>
        <dbReference type="ARBA" id="ARBA00004651"/>
    </source>
</evidence>
<evidence type="ECO:0000313" key="9">
    <source>
        <dbReference type="EMBL" id="CAA0091715.1"/>
    </source>
</evidence>
<evidence type="ECO:0000256" key="2">
    <source>
        <dbReference type="ARBA" id="ARBA00022475"/>
    </source>
</evidence>
<evidence type="ECO:0000256" key="5">
    <source>
        <dbReference type="ARBA" id="ARBA00023136"/>
    </source>
</evidence>
<accession>A0A5S9P2S4</accession>
<keyword evidence="6" id="KW-0653">Protein transport</keyword>
<dbReference type="InterPro" id="IPR050790">
    <property type="entry name" value="ExbB/TolQ_transport"/>
</dbReference>
<dbReference type="GO" id="GO:0005886">
    <property type="term" value="C:plasma membrane"/>
    <property type="evidence" value="ECO:0007669"/>
    <property type="project" value="UniProtKB-SubCell"/>
</dbReference>
<keyword evidence="2" id="KW-1003">Cell membrane</keyword>
<dbReference type="PANTHER" id="PTHR30625:SF11">
    <property type="entry name" value="MOTA_TOLQ_EXBB PROTON CHANNEL DOMAIN-CONTAINING PROTEIN"/>
    <property type="match status" value="1"/>
</dbReference>
<evidence type="ECO:0000259" key="8">
    <source>
        <dbReference type="Pfam" id="PF01618"/>
    </source>
</evidence>
<dbReference type="AlphaFoldDB" id="A0A5S9P2S4"/>
<evidence type="ECO:0000313" key="13">
    <source>
        <dbReference type="Proteomes" id="UP000441399"/>
    </source>
</evidence>
<feature type="transmembrane region" description="Helical" evidence="7">
    <location>
        <begin position="131"/>
        <end position="151"/>
    </location>
</feature>
<keyword evidence="13" id="KW-1185">Reference proteome</keyword>
<proteinExistence type="inferred from homology"/>
<sequence length="229" mass="25179">MLALRCRYYGALSVFQNNKGVTVYEFIVAGGWLMVPIILCSIAVIAISVERFWSLSPTKIAPSNLIAQVWMWLKEDEFDADRMREVKNSSPLGYILSAGLTNSTDRDVMKESIEEAAGHVIHDLERYLNPLGTIAAVTPLLGLLGTTIGMIKVFSDIMIKGTGDAQVLAGGISEALITTASGLAVAIPALILHRYFQRRIDSIVIQLEQQSLKLVDALHSNRQVDIKEH</sequence>
<dbReference type="InterPro" id="IPR002898">
    <property type="entry name" value="MotA_ExbB_proton_chnl"/>
</dbReference>
<evidence type="ECO:0000313" key="11">
    <source>
        <dbReference type="EMBL" id="CAA0122741.1"/>
    </source>
</evidence>
<dbReference type="Proteomes" id="UP000441399">
    <property type="component" value="Unassembled WGS sequence"/>
</dbReference>
<dbReference type="GO" id="GO:0017038">
    <property type="term" value="P:protein import"/>
    <property type="evidence" value="ECO:0007669"/>
    <property type="project" value="TreeGrafter"/>
</dbReference>
<dbReference type="EMBL" id="CACSIO010000045">
    <property type="protein sequence ID" value="CAA0122741.1"/>
    <property type="molecule type" value="Genomic_DNA"/>
</dbReference>
<name>A0A5S9P2S4_9GAMM</name>
<protein>
    <submittedName>
        <fullName evidence="10">Biopolymer transport protein ExbB</fullName>
    </submittedName>
</protein>
<reference evidence="12 13" key="1">
    <citation type="submission" date="2019-11" db="EMBL/GenBank/DDBJ databases">
        <authorList>
            <person name="Holert J."/>
        </authorList>
    </citation>
    <scope>NUCLEOTIDE SEQUENCE [LARGE SCALE GENOMIC DNA]</scope>
    <source>
        <strain evidence="9">BC5_2</strain>
        <strain evidence="10">SB11_3</strain>
    </source>
</reference>
<dbReference type="Pfam" id="PF01618">
    <property type="entry name" value="MotA_ExbB"/>
    <property type="match status" value="1"/>
</dbReference>
<evidence type="ECO:0000313" key="12">
    <source>
        <dbReference type="Proteomes" id="UP000434580"/>
    </source>
</evidence>
<dbReference type="EMBL" id="CACSII010000002">
    <property type="protein sequence ID" value="CAA0091715.1"/>
    <property type="molecule type" value="Genomic_DNA"/>
</dbReference>
<feature type="transmembrane region" description="Helical" evidence="7">
    <location>
        <begin position="26"/>
        <end position="49"/>
    </location>
</feature>
<evidence type="ECO:0000256" key="4">
    <source>
        <dbReference type="ARBA" id="ARBA00022989"/>
    </source>
</evidence>
<organism evidence="10 13">
    <name type="scientific">BD1-7 clade bacterium</name>
    <dbReference type="NCBI Taxonomy" id="2029982"/>
    <lineage>
        <taxon>Bacteria</taxon>
        <taxon>Pseudomonadati</taxon>
        <taxon>Pseudomonadota</taxon>
        <taxon>Gammaproteobacteria</taxon>
        <taxon>Cellvibrionales</taxon>
        <taxon>Spongiibacteraceae</taxon>
        <taxon>BD1-7 clade</taxon>
    </lineage>
</organism>
<evidence type="ECO:0000313" key="10">
    <source>
        <dbReference type="EMBL" id="CAA0097426.1"/>
    </source>
</evidence>
<feature type="transmembrane region" description="Helical" evidence="7">
    <location>
        <begin position="171"/>
        <end position="192"/>
    </location>
</feature>
<comment type="subcellular location">
    <subcellularLocation>
        <location evidence="1">Cell membrane</location>
        <topology evidence="1">Multi-pass membrane protein</topology>
    </subcellularLocation>
    <subcellularLocation>
        <location evidence="6">Membrane</location>
        <topology evidence="6">Multi-pass membrane protein</topology>
    </subcellularLocation>
</comment>
<dbReference type="Proteomes" id="UP000434580">
    <property type="component" value="Unassembled WGS sequence"/>
</dbReference>
<keyword evidence="6" id="KW-0813">Transport</keyword>
<dbReference type="PANTHER" id="PTHR30625">
    <property type="entry name" value="PROTEIN TOLQ"/>
    <property type="match status" value="1"/>
</dbReference>
<keyword evidence="3 7" id="KW-0812">Transmembrane</keyword>
<keyword evidence="5 7" id="KW-0472">Membrane</keyword>
<gene>
    <name evidence="10" type="primary">exbB_6</name>
    <name evidence="9" type="synonym">exbB_5</name>
    <name evidence="9" type="ORF">DPBNPPHM_03061</name>
    <name evidence="11" type="ORF">OPDIPICF_02663</name>
    <name evidence="10" type="ORF">OPDIPICF_04083</name>
</gene>
<evidence type="ECO:0000256" key="7">
    <source>
        <dbReference type="SAM" id="Phobius"/>
    </source>
</evidence>
<dbReference type="EMBL" id="CACSIO010000004">
    <property type="protein sequence ID" value="CAA0097426.1"/>
    <property type="molecule type" value="Genomic_DNA"/>
</dbReference>
<feature type="domain" description="MotA/TolQ/ExbB proton channel" evidence="8">
    <location>
        <begin position="89"/>
        <end position="208"/>
    </location>
</feature>
<keyword evidence="4 7" id="KW-1133">Transmembrane helix</keyword>
<comment type="similarity">
    <text evidence="6">Belongs to the exbB/tolQ family.</text>
</comment>